<gene>
    <name evidence="1" type="ORF">HMPREF9080_03032</name>
</gene>
<dbReference type="EMBL" id="AGCM01000195">
    <property type="protein sequence ID" value="EHM49592.1"/>
    <property type="molecule type" value="Genomic_DNA"/>
</dbReference>
<dbReference type="Proteomes" id="UP000004750">
    <property type="component" value="Unassembled WGS sequence"/>
</dbReference>
<dbReference type="AlphaFoldDB" id="G9ZJR3"/>
<name>G9ZJR3_9GAMM</name>
<proteinExistence type="predicted"/>
<protein>
    <submittedName>
        <fullName evidence="1">Uncharacterized protein</fullName>
    </submittedName>
</protein>
<organism evidence="1 2">
    <name type="scientific">Cardiobacterium valvarum F0432</name>
    <dbReference type="NCBI Taxonomy" id="797473"/>
    <lineage>
        <taxon>Bacteria</taxon>
        <taxon>Pseudomonadati</taxon>
        <taxon>Pseudomonadota</taxon>
        <taxon>Gammaproteobacteria</taxon>
        <taxon>Cardiobacteriales</taxon>
        <taxon>Cardiobacteriaceae</taxon>
        <taxon>Cardiobacterium</taxon>
    </lineage>
</organism>
<evidence type="ECO:0000313" key="2">
    <source>
        <dbReference type="Proteomes" id="UP000004750"/>
    </source>
</evidence>
<sequence length="46" mass="4997">MDHDVSGSVFSVGIIRAKPQLSTHKAVFNHSMTMHSQTLFAKLGPS</sequence>
<reference evidence="1 2" key="1">
    <citation type="submission" date="2011-08" db="EMBL/GenBank/DDBJ databases">
        <authorList>
            <person name="Weinstock G."/>
            <person name="Sodergren E."/>
            <person name="Clifton S."/>
            <person name="Fulton L."/>
            <person name="Fulton B."/>
            <person name="Courtney L."/>
            <person name="Fronick C."/>
            <person name="Harrison M."/>
            <person name="Strong C."/>
            <person name="Farmer C."/>
            <person name="Delahaunty K."/>
            <person name="Markovic C."/>
            <person name="Hall O."/>
            <person name="Minx P."/>
            <person name="Tomlinson C."/>
            <person name="Mitreva M."/>
            <person name="Hou S."/>
            <person name="Chen J."/>
            <person name="Wollam A."/>
            <person name="Pepin K.H."/>
            <person name="Johnson M."/>
            <person name="Bhonagiri V."/>
            <person name="Zhang X."/>
            <person name="Suruliraj S."/>
            <person name="Warren W."/>
            <person name="Chinwalla A."/>
            <person name="Mardis E.R."/>
            <person name="Wilson R.K."/>
        </authorList>
    </citation>
    <scope>NUCLEOTIDE SEQUENCE [LARGE SCALE GENOMIC DNA]</scope>
    <source>
        <strain evidence="1 2">F0432</strain>
    </source>
</reference>
<dbReference type="STRING" id="797473.HMPREF9080_03032"/>
<evidence type="ECO:0000313" key="1">
    <source>
        <dbReference type="EMBL" id="EHM49592.1"/>
    </source>
</evidence>
<dbReference type="HOGENOM" id="CLU_3181604_0_0_6"/>
<accession>G9ZJR3</accession>
<comment type="caution">
    <text evidence="1">The sequence shown here is derived from an EMBL/GenBank/DDBJ whole genome shotgun (WGS) entry which is preliminary data.</text>
</comment>